<proteinExistence type="predicted"/>
<accession>A0A6J7D5P1</accession>
<dbReference type="GO" id="GO:0016209">
    <property type="term" value="F:antioxidant activity"/>
    <property type="evidence" value="ECO:0007669"/>
    <property type="project" value="InterPro"/>
</dbReference>
<feature type="domain" description="Thioredoxin" evidence="1">
    <location>
        <begin position="9"/>
        <end position="165"/>
    </location>
</feature>
<evidence type="ECO:0000259" key="1">
    <source>
        <dbReference type="PROSITE" id="PS51352"/>
    </source>
</evidence>
<dbReference type="PANTHER" id="PTHR43640:SF1">
    <property type="entry name" value="THIOREDOXIN-DEPENDENT PEROXIREDOXIN"/>
    <property type="match status" value="1"/>
</dbReference>
<evidence type="ECO:0000313" key="2">
    <source>
        <dbReference type="EMBL" id="CAB4864304.1"/>
    </source>
</evidence>
<dbReference type="PROSITE" id="PS51352">
    <property type="entry name" value="THIOREDOXIN_2"/>
    <property type="match status" value="1"/>
</dbReference>
<dbReference type="InterPro" id="IPR000866">
    <property type="entry name" value="AhpC/TSA"/>
</dbReference>
<gene>
    <name evidence="2" type="ORF">UFOPK3444_00358</name>
</gene>
<protein>
    <submittedName>
        <fullName evidence="2">Unannotated protein</fullName>
    </submittedName>
</protein>
<reference evidence="2" key="1">
    <citation type="submission" date="2020-05" db="EMBL/GenBank/DDBJ databases">
        <authorList>
            <person name="Chiriac C."/>
            <person name="Salcher M."/>
            <person name="Ghai R."/>
            <person name="Kavagutti S V."/>
        </authorList>
    </citation>
    <scope>NUCLEOTIDE SEQUENCE</scope>
</reference>
<dbReference type="PANTHER" id="PTHR43640">
    <property type="entry name" value="OS07G0260300 PROTEIN"/>
    <property type="match status" value="1"/>
</dbReference>
<organism evidence="2">
    <name type="scientific">freshwater metagenome</name>
    <dbReference type="NCBI Taxonomy" id="449393"/>
    <lineage>
        <taxon>unclassified sequences</taxon>
        <taxon>metagenomes</taxon>
        <taxon>ecological metagenomes</taxon>
    </lineage>
</organism>
<dbReference type="Pfam" id="PF00578">
    <property type="entry name" value="AhpC-TSA"/>
    <property type="match status" value="1"/>
</dbReference>
<dbReference type="InterPro" id="IPR036249">
    <property type="entry name" value="Thioredoxin-like_sf"/>
</dbReference>
<name>A0A6J7D5P1_9ZZZZ</name>
<dbReference type="InterPro" id="IPR047262">
    <property type="entry name" value="PRX-like1"/>
</dbReference>
<dbReference type="CDD" id="cd02969">
    <property type="entry name" value="PRX_like1"/>
    <property type="match status" value="1"/>
</dbReference>
<sequence length="193" mass="20347">MVAVESTMLAIGTPAPDFSLPDASGALHSLDSIATRADALVVAFICNHCPYVKLIADKFAEIGNDLVARGVAVVAINSNDYQAHPDDSPDAMAAEAELRGYAFPYLVDGSQAVALAYRAACTPDFFVFDSQRQLAYRGRFDSARPGNGEAVTGADLLTAVEEIAGRGTVPAQQHPSMGCNIKWKPGAAPSWFA</sequence>
<dbReference type="InterPro" id="IPR013766">
    <property type="entry name" value="Thioredoxin_domain"/>
</dbReference>
<dbReference type="EMBL" id="CAFBLU010000004">
    <property type="protein sequence ID" value="CAB4864304.1"/>
    <property type="molecule type" value="Genomic_DNA"/>
</dbReference>
<dbReference type="SUPFAM" id="SSF52833">
    <property type="entry name" value="Thioredoxin-like"/>
    <property type="match status" value="1"/>
</dbReference>
<dbReference type="GO" id="GO:0016491">
    <property type="term" value="F:oxidoreductase activity"/>
    <property type="evidence" value="ECO:0007669"/>
    <property type="project" value="InterPro"/>
</dbReference>
<dbReference type="Gene3D" id="3.40.30.10">
    <property type="entry name" value="Glutaredoxin"/>
    <property type="match status" value="1"/>
</dbReference>
<dbReference type="AlphaFoldDB" id="A0A6J7D5P1"/>